<dbReference type="PROSITE" id="PS00143">
    <property type="entry name" value="INSULINASE"/>
    <property type="match status" value="1"/>
</dbReference>
<evidence type="ECO:0000259" key="6">
    <source>
        <dbReference type="Pfam" id="PF00675"/>
    </source>
</evidence>
<evidence type="ECO:0000256" key="2">
    <source>
        <dbReference type="ARBA" id="ARBA00007261"/>
    </source>
</evidence>
<evidence type="ECO:0000256" key="5">
    <source>
        <dbReference type="SAM" id="SignalP"/>
    </source>
</evidence>
<feature type="chain" id="PRO_5008260288" description="Peptidase M16" evidence="5">
    <location>
        <begin position="21"/>
        <end position="864"/>
    </location>
</feature>
<accession>A0A193LIZ8</accession>
<protein>
    <recommendedName>
        <fullName evidence="10">Peptidase M16</fullName>
    </recommendedName>
</protein>
<dbReference type="KEGG" id="woc:BA177_15970"/>
<proteinExistence type="inferred from homology"/>
<dbReference type="RefSeq" id="WP_068617840.1">
    <property type="nucleotide sequence ID" value="NZ_CP016268.1"/>
</dbReference>
<dbReference type="GO" id="GO:0006508">
    <property type="term" value="P:proteolysis"/>
    <property type="evidence" value="ECO:0007669"/>
    <property type="project" value="InterPro"/>
</dbReference>
<feature type="region of interest" description="Disordered" evidence="4">
    <location>
        <begin position="440"/>
        <end position="475"/>
    </location>
</feature>
<dbReference type="PANTHER" id="PTHR11851">
    <property type="entry name" value="METALLOPROTEASE"/>
    <property type="match status" value="1"/>
</dbReference>
<reference evidence="8 9" key="1">
    <citation type="submission" date="2016-06" db="EMBL/GenBank/DDBJ databases">
        <title>Complete genome sequence of a deep-branching marine Gamma Proteobacterium Woeseia oceani type strain XK5.</title>
        <authorList>
            <person name="Mu D."/>
            <person name="Du Z."/>
        </authorList>
    </citation>
    <scope>NUCLEOTIDE SEQUENCE [LARGE SCALE GENOMIC DNA]</scope>
    <source>
        <strain evidence="8 9">XK5</strain>
    </source>
</reference>
<dbReference type="GO" id="GO:0004222">
    <property type="term" value="F:metalloendopeptidase activity"/>
    <property type="evidence" value="ECO:0007669"/>
    <property type="project" value="InterPro"/>
</dbReference>
<name>A0A193LIZ8_9GAMM</name>
<dbReference type="EMBL" id="CP016268">
    <property type="protein sequence ID" value="ANO52482.1"/>
    <property type="molecule type" value="Genomic_DNA"/>
</dbReference>
<evidence type="ECO:0000256" key="1">
    <source>
        <dbReference type="ARBA" id="ARBA00001947"/>
    </source>
</evidence>
<feature type="domain" description="Peptidase M16 N-terminal" evidence="6">
    <location>
        <begin position="42"/>
        <end position="181"/>
    </location>
</feature>
<dbReference type="PANTHER" id="PTHR11851:SF49">
    <property type="entry name" value="MITOCHONDRIAL-PROCESSING PEPTIDASE SUBUNIT ALPHA"/>
    <property type="match status" value="1"/>
</dbReference>
<keyword evidence="9" id="KW-1185">Reference proteome</keyword>
<dbReference type="SUPFAM" id="SSF63411">
    <property type="entry name" value="LuxS/MPP-like metallohydrolase"/>
    <property type="match status" value="3"/>
</dbReference>
<sequence length="864" mass="92718">MTSRLPLFLLALLLGHTASAELNLAGASQHTLDNGLTVLILEEQSFPLVSVQMLYRAGARDEIPGRTGLAHFLEHMAFRGSEHFPDTGLVSSIYAAGGEWHGYTWIDQTTYFATAPLAALDLLLDIEADRMARLDISAADIPAERGAVLAEMNGYENDITAVLHDASIFAALTAHPYRNNTIGWASDVRAITSEDVAAFYARHYHPGNAILAIVGAVDTDTVLKSVKERFAMLQGRAATPLPVTIEPVQQGERRVRLLRPGTRKHFQLVWHAPSAVSADYAAFLLLQELLGASSGVNFLQNDWGTPARPGSLLHGISDDINTWFIPTAQPYVFTISGSIANDGNEAELENAIDAALVTAAEQPVGAERFAAAKQRLLDELLLDVQTTEDAAHQLAYFSGIDALDTLLSLRARIAALEVSDVQRVAKRYLSAQQRTVAWSVDGTSPQSPHSAAPAQKVSVDRVASDSQPAPAPRVVHLDNGTPVIAQESGLSATVHLLAIVRGQYANDAATLRSDTPINGRSAFSLTTPNRQLHALIEQAATALHEARPQAAAAPPADDPYQRTEQIFARIAGSPQPGLADSQAVPELLVVAGQVDTSTLLDQLNNEFAANKKTTQGTNGNPATRAVSANANANAAGATDAGNPLFNSQQDQRTEPGSASTTPAERQESAGFLTGAPAALREHIDLPLAQARTGYIVAAPGPQDPTLDAWLAALYILSHDYEGRLGKQAISRRGLVYYIDSRYRSDGTHGWITLSAGVSPDKQADFRKLLAAELERLISEPPNAQEVADALQHRTGRALSAHQSNQELADNLARHWLWHGQLESSAGLQTRLARVSRDDILRVLPDFVAGTVVEVTVRAADKQPL</sequence>
<evidence type="ECO:0000313" key="9">
    <source>
        <dbReference type="Proteomes" id="UP000092695"/>
    </source>
</evidence>
<feature type="compositionally biased region" description="Polar residues" evidence="4">
    <location>
        <begin position="440"/>
        <end position="449"/>
    </location>
</feature>
<comment type="similarity">
    <text evidence="2 3">Belongs to the peptidase M16 family.</text>
</comment>
<evidence type="ECO:0000259" key="7">
    <source>
        <dbReference type="Pfam" id="PF05193"/>
    </source>
</evidence>
<dbReference type="Pfam" id="PF05193">
    <property type="entry name" value="Peptidase_M16_C"/>
    <property type="match status" value="2"/>
</dbReference>
<dbReference type="Gene3D" id="3.30.830.10">
    <property type="entry name" value="Metalloenzyme, LuxS/M16 peptidase-like"/>
    <property type="match status" value="3"/>
</dbReference>
<evidence type="ECO:0000256" key="3">
    <source>
        <dbReference type="RuleBase" id="RU004447"/>
    </source>
</evidence>
<feature type="region of interest" description="Disordered" evidence="4">
    <location>
        <begin position="634"/>
        <end position="667"/>
    </location>
</feature>
<comment type="cofactor">
    <cofactor evidence="1">
        <name>Zn(2+)</name>
        <dbReference type="ChEBI" id="CHEBI:29105"/>
    </cofactor>
</comment>
<dbReference type="InterPro" id="IPR001431">
    <property type="entry name" value="Pept_M16_Zn_BS"/>
</dbReference>
<evidence type="ECO:0008006" key="10">
    <source>
        <dbReference type="Google" id="ProtNLM"/>
    </source>
</evidence>
<gene>
    <name evidence="8" type="ORF">BA177_15970</name>
</gene>
<feature type="domain" description="Peptidase M16 C-terminal" evidence="7">
    <location>
        <begin position="191"/>
        <end position="376"/>
    </location>
</feature>
<feature type="compositionally biased region" description="Polar residues" evidence="4">
    <location>
        <begin position="644"/>
        <end position="663"/>
    </location>
</feature>
<dbReference type="Proteomes" id="UP000092695">
    <property type="component" value="Chromosome"/>
</dbReference>
<dbReference type="InterPro" id="IPR007863">
    <property type="entry name" value="Peptidase_M16_C"/>
</dbReference>
<dbReference type="InterPro" id="IPR011249">
    <property type="entry name" value="Metalloenz_LuxS/M16"/>
</dbReference>
<dbReference type="InterPro" id="IPR011765">
    <property type="entry name" value="Pept_M16_N"/>
</dbReference>
<feature type="signal peptide" evidence="5">
    <location>
        <begin position="1"/>
        <end position="20"/>
    </location>
</feature>
<dbReference type="Pfam" id="PF00675">
    <property type="entry name" value="Peptidase_M16"/>
    <property type="match status" value="1"/>
</dbReference>
<dbReference type="AlphaFoldDB" id="A0A193LIZ8"/>
<evidence type="ECO:0000256" key="4">
    <source>
        <dbReference type="SAM" id="MobiDB-lite"/>
    </source>
</evidence>
<dbReference type="InterPro" id="IPR050361">
    <property type="entry name" value="MPP/UQCRC_Complex"/>
</dbReference>
<dbReference type="STRING" id="1548547.BA177_15970"/>
<dbReference type="GO" id="GO:0046872">
    <property type="term" value="F:metal ion binding"/>
    <property type="evidence" value="ECO:0007669"/>
    <property type="project" value="InterPro"/>
</dbReference>
<dbReference type="OrthoDB" id="9811314at2"/>
<keyword evidence="5" id="KW-0732">Signal</keyword>
<organism evidence="8 9">
    <name type="scientific">Woeseia oceani</name>
    <dbReference type="NCBI Taxonomy" id="1548547"/>
    <lineage>
        <taxon>Bacteria</taxon>
        <taxon>Pseudomonadati</taxon>
        <taxon>Pseudomonadota</taxon>
        <taxon>Gammaproteobacteria</taxon>
        <taxon>Woeseiales</taxon>
        <taxon>Woeseiaceae</taxon>
        <taxon>Woeseia</taxon>
    </lineage>
</organism>
<feature type="domain" description="Peptidase M16 C-terminal" evidence="7">
    <location>
        <begin position="588"/>
        <end position="790"/>
    </location>
</feature>
<evidence type="ECO:0000313" key="8">
    <source>
        <dbReference type="EMBL" id="ANO52482.1"/>
    </source>
</evidence>